<name>A0A1C7MCF0_GRIFR</name>
<dbReference type="GO" id="GO:0016740">
    <property type="term" value="F:transferase activity"/>
    <property type="evidence" value="ECO:0007669"/>
    <property type="project" value="UniProtKB-KW"/>
</dbReference>
<proteinExistence type="predicted"/>
<dbReference type="AlphaFoldDB" id="A0A1C7MCF0"/>
<reference evidence="2 3" key="1">
    <citation type="submission" date="2016-03" db="EMBL/GenBank/DDBJ databases">
        <title>Whole genome sequencing of Grifola frondosa 9006-11.</title>
        <authorList>
            <person name="Min B."/>
            <person name="Park H."/>
            <person name="Kim J.-G."/>
            <person name="Cho H."/>
            <person name="Oh Y.-L."/>
            <person name="Kong W.-S."/>
            <person name="Choi I.-G."/>
        </authorList>
    </citation>
    <scope>NUCLEOTIDE SEQUENCE [LARGE SCALE GENOMIC DNA]</scope>
    <source>
        <strain evidence="2 3">9006-11</strain>
    </source>
</reference>
<dbReference type="PROSITE" id="PS50405">
    <property type="entry name" value="GST_CTER"/>
    <property type="match status" value="1"/>
</dbReference>
<dbReference type="InterPro" id="IPR036282">
    <property type="entry name" value="Glutathione-S-Trfase_C_sf"/>
</dbReference>
<dbReference type="OMA" id="MEGRICP"/>
<dbReference type="EMBL" id="LUGG01000005">
    <property type="protein sequence ID" value="OBZ74492.1"/>
    <property type="molecule type" value="Genomic_DNA"/>
</dbReference>
<dbReference type="Proteomes" id="UP000092993">
    <property type="component" value="Unassembled WGS sequence"/>
</dbReference>
<comment type="caution">
    <text evidence="2">The sequence shown here is derived from an EMBL/GenBank/DDBJ whole genome shotgun (WGS) entry which is preliminary data.</text>
</comment>
<dbReference type="Pfam" id="PF00043">
    <property type="entry name" value="GST_C"/>
    <property type="match status" value="1"/>
</dbReference>
<dbReference type="SUPFAM" id="SSF47616">
    <property type="entry name" value="GST C-terminal domain-like"/>
    <property type="match status" value="1"/>
</dbReference>
<gene>
    <name evidence="2" type="primary">gst2_1</name>
    <name evidence="2" type="ORF">A0H81_05337</name>
</gene>
<keyword evidence="3" id="KW-1185">Reference proteome</keyword>
<dbReference type="PANTHER" id="PTHR44051:SF3">
    <property type="entry name" value="TRANSCRIPTIONAL REGULATOR URE2"/>
    <property type="match status" value="1"/>
</dbReference>
<sequence>MEGRICPPGAGPLVPSAVKRYQKEAIRVLGVLESVFSKQEWLVGDKCTIADISFVPWNIGLIRPILVNYEGFNFEKDFPAVSTWHKKVAEREAIAAVLAIRASLT</sequence>
<organism evidence="2 3">
    <name type="scientific">Grifola frondosa</name>
    <name type="common">Maitake</name>
    <name type="synonym">Polyporus frondosus</name>
    <dbReference type="NCBI Taxonomy" id="5627"/>
    <lineage>
        <taxon>Eukaryota</taxon>
        <taxon>Fungi</taxon>
        <taxon>Dikarya</taxon>
        <taxon>Basidiomycota</taxon>
        <taxon>Agaricomycotina</taxon>
        <taxon>Agaricomycetes</taxon>
        <taxon>Polyporales</taxon>
        <taxon>Grifolaceae</taxon>
        <taxon>Grifola</taxon>
    </lineage>
</organism>
<dbReference type="STRING" id="5627.A0A1C7MCF0"/>
<accession>A0A1C7MCF0</accession>
<protein>
    <submittedName>
        <fullName evidence="2">Glutathione S-transferase 2</fullName>
    </submittedName>
</protein>
<feature type="domain" description="GST C-terminal" evidence="1">
    <location>
        <begin position="1"/>
        <end position="105"/>
    </location>
</feature>
<evidence type="ECO:0000313" key="3">
    <source>
        <dbReference type="Proteomes" id="UP000092993"/>
    </source>
</evidence>
<dbReference type="PANTHER" id="PTHR44051">
    <property type="entry name" value="GLUTATHIONE S-TRANSFERASE-RELATED"/>
    <property type="match status" value="1"/>
</dbReference>
<dbReference type="InterPro" id="IPR010987">
    <property type="entry name" value="Glutathione-S-Trfase_C-like"/>
</dbReference>
<evidence type="ECO:0000259" key="1">
    <source>
        <dbReference type="PROSITE" id="PS50405"/>
    </source>
</evidence>
<keyword evidence="2" id="KW-0808">Transferase</keyword>
<dbReference type="OrthoDB" id="2754278at2759"/>
<dbReference type="Gene3D" id="1.20.1050.10">
    <property type="match status" value="1"/>
</dbReference>
<dbReference type="InterPro" id="IPR004046">
    <property type="entry name" value="GST_C"/>
</dbReference>
<evidence type="ECO:0000313" key="2">
    <source>
        <dbReference type="EMBL" id="OBZ74492.1"/>
    </source>
</evidence>